<keyword evidence="4 6" id="KW-1133">Transmembrane helix</keyword>
<dbReference type="PANTHER" id="PTHR32322">
    <property type="entry name" value="INNER MEMBRANE TRANSPORTER"/>
    <property type="match status" value="1"/>
</dbReference>
<organism evidence="8 9">
    <name type="scientific">Entotheonella factor</name>
    <dbReference type="NCBI Taxonomy" id="1429438"/>
    <lineage>
        <taxon>Bacteria</taxon>
        <taxon>Pseudomonadati</taxon>
        <taxon>Nitrospinota/Tectimicrobiota group</taxon>
        <taxon>Candidatus Tectimicrobiota</taxon>
        <taxon>Candidatus Entotheonellia</taxon>
        <taxon>Candidatus Entotheonellales</taxon>
        <taxon>Candidatus Entotheonellaceae</taxon>
        <taxon>Candidatus Entotheonella</taxon>
    </lineage>
</organism>
<evidence type="ECO:0000313" key="9">
    <source>
        <dbReference type="Proteomes" id="UP000019141"/>
    </source>
</evidence>
<sequence>RQLEFFINFVVGELNWIGLLLAVTTPFITALYITLIQLRLSDYDSQTVTLYTMTFMGILCSLAYLAAGYRLPSYDAPTWATLLWLAIFTSAIARLFLFAGIHLAGSRQAALLAPFETLMAVLWAVWLLGESLTLPQWVGTFFVIASSALGARATSNRVRAKATNAPEVQPNPT</sequence>
<protein>
    <recommendedName>
        <fullName evidence="7">EamA domain-containing protein</fullName>
    </recommendedName>
</protein>
<comment type="subcellular location">
    <subcellularLocation>
        <location evidence="1">Membrane</location>
        <topology evidence="1">Multi-pass membrane protein</topology>
    </subcellularLocation>
</comment>
<gene>
    <name evidence="8" type="ORF">ETSY1_08505</name>
</gene>
<dbReference type="HOGENOM" id="CLU_1543213_0_0_7"/>
<evidence type="ECO:0000256" key="5">
    <source>
        <dbReference type="ARBA" id="ARBA00023136"/>
    </source>
</evidence>
<feature type="transmembrane region" description="Helical" evidence="6">
    <location>
        <begin position="79"/>
        <end position="97"/>
    </location>
</feature>
<comment type="caution">
    <text evidence="8">The sequence shown here is derived from an EMBL/GenBank/DDBJ whole genome shotgun (WGS) entry which is preliminary data.</text>
</comment>
<feature type="transmembrane region" description="Helical" evidence="6">
    <location>
        <begin position="48"/>
        <end position="67"/>
    </location>
</feature>
<dbReference type="AlphaFoldDB" id="W4LUP5"/>
<keyword evidence="3 6" id="KW-0812">Transmembrane</keyword>
<evidence type="ECO:0000256" key="1">
    <source>
        <dbReference type="ARBA" id="ARBA00004141"/>
    </source>
</evidence>
<evidence type="ECO:0000259" key="7">
    <source>
        <dbReference type="Pfam" id="PF00892"/>
    </source>
</evidence>
<keyword evidence="9" id="KW-1185">Reference proteome</keyword>
<feature type="transmembrane region" description="Helical" evidence="6">
    <location>
        <begin position="16"/>
        <end position="36"/>
    </location>
</feature>
<accession>W4LUP5</accession>
<evidence type="ECO:0000256" key="3">
    <source>
        <dbReference type="ARBA" id="ARBA00022692"/>
    </source>
</evidence>
<evidence type="ECO:0000256" key="6">
    <source>
        <dbReference type="SAM" id="Phobius"/>
    </source>
</evidence>
<feature type="non-terminal residue" evidence="8">
    <location>
        <position position="1"/>
    </location>
</feature>
<dbReference type="InterPro" id="IPR000620">
    <property type="entry name" value="EamA_dom"/>
</dbReference>
<dbReference type="Proteomes" id="UP000019141">
    <property type="component" value="Unassembled WGS sequence"/>
</dbReference>
<reference evidence="8 9" key="1">
    <citation type="journal article" date="2014" name="Nature">
        <title>An environmental bacterial taxon with a large and distinct metabolic repertoire.</title>
        <authorList>
            <person name="Wilson M.C."/>
            <person name="Mori T."/>
            <person name="Ruckert C."/>
            <person name="Uria A.R."/>
            <person name="Helf M.J."/>
            <person name="Takada K."/>
            <person name="Gernert C."/>
            <person name="Steffens U.A."/>
            <person name="Heycke N."/>
            <person name="Schmitt S."/>
            <person name="Rinke C."/>
            <person name="Helfrich E.J."/>
            <person name="Brachmann A.O."/>
            <person name="Gurgui C."/>
            <person name="Wakimoto T."/>
            <person name="Kracht M."/>
            <person name="Crusemann M."/>
            <person name="Hentschel U."/>
            <person name="Abe I."/>
            <person name="Matsunaga S."/>
            <person name="Kalinowski J."/>
            <person name="Takeyama H."/>
            <person name="Piel J."/>
        </authorList>
    </citation>
    <scope>NUCLEOTIDE SEQUENCE [LARGE SCALE GENOMIC DNA]</scope>
    <source>
        <strain evidence="9">TSY1</strain>
    </source>
</reference>
<dbReference type="PANTHER" id="PTHR32322:SF2">
    <property type="entry name" value="EAMA DOMAIN-CONTAINING PROTEIN"/>
    <property type="match status" value="1"/>
</dbReference>
<feature type="transmembrane region" description="Helical" evidence="6">
    <location>
        <begin position="109"/>
        <end position="128"/>
    </location>
</feature>
<feature type="transmembrane region" description="Helical" evidence="6">
    <location>
        <begin position="134"/>
        <end position="151"/>
    </location>
</feature>
<dbReference type="InterPro" id="IPR050638">
    <property type="entry name" value="AA-Vitamin_Transporters"/>
</dbReference>
<dbReference type="SUPFAM" id="SSF103481">
    <property type="entry name" value="Multidrug resistance efflux transporter EmrE"/>
    <property type="match status" value="1"/>
</dbReference>
<dbReference type="EMBL" id="AZHW01000264">
    <property type="protein sequence ID" value="ETX01157.1"/>
    <property type="molecule type" value="Genomic_DNA"/>
</dbReference>
<evidence type="ECO:0000256" key="4">
    <source>
        <dbReference type="ARBA" id="ARBA00022989"/>
    </source>
</evidence>
<dbReference type="InterPro" id="IPR037185">
    <property type="entry name" value="EmrE-like"/>
</dbReference>
<comment type="similarity">
    <text evidence="2">Belongs to the EamA transporter family.</text>
</comment>
<dbReference type="GO" id="GO:0016020">
    <property type="term" value="C:membrane"/>
    <property type="evidence" value="ECO:0007669"/>
    <property type="project" value="UniProtKB-SubCell"/>
</dbReference>
<name>W4LUP5_ENTF1</name>
<evidence type="ECO:0000256" key="2">
    <source>
        <dbReference type="ARBA" id="ARBA00007362"/>
    </source>
</evidence>
<evidence type="ECO:0000313" key="8">
    <source>
        <dbReference type="EMBL" id="ETX01157.1"/>
    </source>
</evidence>
<dbReference type="Pfam" id="PF00892">
    <property type="entry name" value="EamA"/>
    <property type="match status" value="1"/>
</dbReference>
<keyword evidence="5 6" id="KW-0472">Membrane</keyword>
<feature type="domain" description="EamA" evidence="7">
    <location>
        <begin position="17"/>
        <end position="149"/>
    </location>
</feature>
<proteinExistence type="inferred from homology"/>